<feature type="chain" id="PRO_5025521538" evidence="1">
    <location>
        <begin position="22"/>
        <end position="72"/>
    </location>
</feature>
<accession>A0A6B9FNT5</accession>
<organism evidence="2 3">
    <name type="scientific">Methylobacterium mesophilicum SR1.6/6</name>
    <dbReference type="NCBI Taxonomy" id="908290"/>
    <lineage>
        <taxon>Bacteria</taxon>
        <taxon>Pseudomonadati</taxon>
        <taxon>Pseudomonadota</taxon>
        <taxon>Alphaproteobacteria</taxon>
        <taxon>Hyphomicrobiales</taxon>
        <taxon>Methylobacteriaceae</taxon>
        <taxon>Methylobacterium</taxon>
    </lineage>
</organism>
<dbReference type="KEGG" id="mmes:MMSR116_17785"/>
<keyword evidence="1" id="KW-0732">Signal</keyword>
<dbReference type="AlphaFoldDB" id="A0A6B9FNT5"/>
<evidence type="ECO:0000313" key="3">
    <source>
        <dbReference type="Proteomes" id="UP000012488"/>
    </source>
</evidence>
<reference evidence="2 3" key="2">
    <citation type="journal article" date="2013" name="Genome Announc.">
        <title>Draft Genome Sequence of Methylobacterium mesophilicum Strain SR1.6/6, Isolated from Citrus sinensis.</title>
        <authorList>
            <person name="Marinho Almeida D."/>
            <person name="Dini-Andreote F."/>
            <person name="Camargo Neves A.A."/>
            <person name="Juca Ramos R.T."/>
            <person name="Andreote F.D."/>
            <person name="Carneiro A.R."/>
            <person name="Oliveira de Souza Lima A."/>
            <person name="Caracciolo Gomes de Sa P.H."/>
            <person name="Ribeiro Barbosa M.S."/>
            <person name="Araujo W.L."/>
            <person name="Silva A."/>
        </authorList>
    </citation>
    <scope>NUCLEOTIDE SEQUENCE [LARGE SCALE GENOMIC DNA]</scope>
    <source>
        <strain evidence="2 3">SR1.6/6</strain>
    </source>
</reference>
<evidence type="ECO:0000256" key="1">
    <source>
        <dbReference type="SAM" id="SignalP"/>
    </source>
</evidence>
<sequence>MRFVGVFAAVAVLMVPIPVEAITPLPSCSATFVKRWVDYDRRAEIPTPDRTCVMQTKTGTYICDQKGCSRAP</sequence>
<gene>
    <name evidence="2" type="ORF">MMSR116_17785</name>
</gene>
<protein>
    <submittedName>
        <fullName evidence="2">Uncharacterized protein</fullName>
    </submittedName>
</protein>
<proteinExistence type="predicted"/>
<dbReference type="EMBL" id="CP043538">
    <property type="protein sequence ID" value="QGY03529.1"/>
    <property type="molecule type" value="Genomic_DNA"/>
</dbReference>
<feature type="signal peptide" evidence="1">
    <location>
        <begin position="1"/>
        <end position="21"/>
    </location>
</feature>
<dbReference type="OrthoDB" id="9981863at2"/>
<dbReference type="RefSeq" id="WP_010687704.1">
    <property type="nucleotide sequence ID" value="NZ_CP043538.1"/>
</dbReference>
<dbReference type="Proteomes" id="UP000012488">
    <property type="component" value="Chromosome"/>
</dbReference>
<evidence type="ECO:0000313" key="2">
    <source>
        <dbReference type="EMBL" id="QGY03529.1"/>
    </source>
</evidence>
<name>A0A6B9FNT5_9HYPH</name>
<reference evidence="2 3" key="1">
    <citation type="journal article" date="2012" name="Genet. Mol. Biol.">
        <title>Analysis of 16S rRNA and mxaF genes revealing insights into Methylobacterium niche-specific plant association.</title>
        <authorList>
            <person name="Dourado M.N."/>
            <person name="Andreote F.D."/>
            <person name="Dini-Andreote F."/>
            <person name="Conti R."/>
            <person name="Araujo J.M."/>
            <person name="Araujo W.L."/>
        </authorList>
    </citation>
    <scope>NUCLEOTIDE SEQUENCE [LARGE SCALE GENOMIC DNA]</scope>
    <source>
        <strain evidence="2 3">SR1.6/6</strain>
    </source>
</reference>